<evidence type="ECO:0000256" key="1">
    <source>
        <dbReference type="ARBA" id="ARBA00022845"/>
    </source>
</evidence>
<organism evidence="5 6">
    <name type="scientific">Acanthopleuribacter pedis</name>
    <dbReference type="NCBI Taxonomy" id="442870"/>
    <lineage>
        <taxon>Bacteria</taxon>
        <taxon>Pseudomonadati</taxon>
        <taxon>Acidobacteriota</taxon>
        <taxon>Holophagae</taxon>
        <taxon>Acanthopleuribacterales</taxon>
        <taxon>Acanthopleuribacteraceae</taxon>
        <taxon>Acanthopleuribacter</taxon>
    </lineage>
</organism>
<dbReference type="GO" id="GO:0003743">
    <property type="term" value="F:translation initiation factor activity"/>
    <property type="evidence" value="ECO:0007669"/>
    <property type="project" value="UniProtKB-KW"/>
</dbReference>
<dbReference type="InterPro" id="IPR005872">
    <property type="entry name" value="SUI1_arc_bac"/>
</dbReference>
<proteinExistence type="predicted"/>
<dbReference type="Pfam" id="PF01253">
    <property type="entry name" value="SUI1"/>
    <property type="match status" value="1"/>
</dbReference>
<dbReference type="GO" id="GO:0006417">
    <property type="term" value="P:regulation of translation"/>
    <property type="evidence" value="ECO:0007669"/>
    <property type="project" value="UniProtKB-KW"/>
</dbReference>
<keyword evidence="6" id="KW-1185">Reference proteome</keyword>
<reference evidence="5" key="1">
    <citation type="submission" date="2021-03" db="EMBL/GenBank/DDBJ databases">
        <authorList>
            <person name="Wang G."/>
        </authorList>
    </citation>
    <scope>NUCLEOTIDE SEQUENCE</scope>
    <source>
        <strain evidence="5">KCTC 12899</strain>
    </source>
</reference>
<dbReference type="CDD" id="cd11567">
    <property type="entry name" value="YciH_like"/>
    <property type="match status" value="1"/>
</dbReference>
<dbReference type="PROSITE" id="PS50296">
    <property type="entry name" value="SUI1"/>
    <property type="match status" value="1"/>
</dbReference>
<feature type="compositionally biased region" description="Low complexity" evidence="3">
    <location>
        <begin position="36"/>
        <end position="50"/>
    </location>
</feature>
<keyword evidence="2" id="KW-0648">Protein biosynthesis</keyword>
<evidence type="ECO:0000313" key="5">
    <source>
        <dbReference type="EMBL" id="MBO1317381.1"/>
    </source>
</evidence>
<name>A0A8J7QAT0_9BACT</name>
<protein>
    <submittedName>
        <fullName evidence="5">Translation initiation factor</fullName>
    </submittedName>
</protein>
<dbReference type="AlphaFoldDB" id="A0A8J7QAT0"/>
<gene>
    <name evidence="5" type="ORF">J3U88_02835</name>
</gene>
<evidence type="ECO:0000313" key="6">
    <source>
        <dbReference type="Proteomes" id="UP000664417"/>
    </source>
</evidence>
<dbReference type="Gene3D" id="3.30.780.10">
    <property type="entry name" value="SUI1-like domain"/>
    <property type="match status" value="1"/>
</dbReference>
<dbReference type="RefSeq" id="WP_207856617.1">
    <property type="nucleotide sequence ID" value="NZ_JAFREP010000002.1"/>
</dbReference>
<dbReference type="InterPro" id="IPR036877">
    <property type="entry name" value="SUI1_dom_sf"/>
</dbReference>
<sequence>MAKKKKKDDGKLDFSGMDELKHNPFAALGQSLGVSPEATPKDAATTAAASAKKEPERATLLVRMEKRAKGKQVTCVYHLERDHQKMLKQLKAQLGTGGTLQDDTLEIRGDFREKIGNFFREKGYKVRLGN</sequence>
<dbReference type="Proteomes" id="UP000664417">
    <property type="component" value="Unassembled WGS sequence"/>
</dbReference>
<keyword evidence="1" id="KW-0810">Translation regulation</keyword>
<evidence type="ECO:0000256" key="3">
    <source>
        <dbReference type="SAM" id="MobiDB-lite"/>
    </source>
</evidence>
<keyword evidence="5" id="KW-0396">Initiation factor</keyword>
<dbReference type="SUPFAM" id="SSF55159">
    <property type="entry name" value="eIF1-like"/>
    <property type="match status" value="1"/>
</dbReference>
<dbReference type="InterPro" id="IPR001950">
    <property type="entry name" value="SUI1"/>
</dbReference>
<evidence type="ECO:0000259" key="4">
    <source>
        <dbReference type="PROSITE" id="PS50296"/>
    </source>
</evidence>
<dbReference type="EMBL" id="JAFREP010000002">
    <property type="protein sequence ID" value="MBO1317381.1"/>
    <property type="molecule type" value="Genomic_DNA"/>
</dbReference>
<feature type="domain" description="SUI1" evidence="4">
    <location>
        <begin position="60"/>
        <end position="123"/>
    </location>
</feature>
<accession>A0A8J7QAT0</accession>
<feature type="region of interest" description="Disordered" evidence="3">
    <location>
        <begin position="31"/>
        <end position="52"/>
    </location>
</feature>
<evidence type="ECO:0000256" key="2">
    <source>
        <dbReference type="ARBA" id="ARBA00022917"/>
    </source>
</evidence>
<comment type="caution">
    <text evidence="5">The sequence shown here is derived from an EMBL/GenBank/DDBJ whole genome shotgun (WGS) entry which is preliminary data.</text>
</comment>